<dbReference type="AlphaFoldDB" id="A0A1E3QB18"/>
<dbReference type="PANTHER" id="PTHR45753:SF3">
    <property type="entry name" value="ORNITHINE TRANSCARBAMYLASE, MITOCHONDRIAL"/>
    <property type="match status" value="1"/>
</dbReference>
<dbReference type="SUPFAM" id="SSF53671">
    <property type="entry name" value="Aspartate/ornithine carbamoyltransferase"/>
    <property type="match status" value="1"/>
</dbReference>
<dbReference type="GO" id="GO:0019240">
    <property type="term" value="P:citrulline biosynthetic process"/>
    <property type="evidence" value="ECO:0007669"/>
    <property type="project" value="TreeGrafter"/>
</dbReference>
<evidence type="ECO:0000256" key="8">
    <source>
        <dbReference type="RuleBase" id="RU003634"/>
    </source>
</evidence>
<keyword evidence="4" id="KW-0055">Arginine biosynthesis</keyword>
<dbReference type="EMBL" id="KV454291">
    <property type="protein sequence ID" value="ODQ74895.1"/>
    <property type="molecule type" value="Genomic_DNA"/>
</dbReference>
<organism evidence="11 12">
    <name type="scientific">Lipomyces starkeyi NRRL Y-11557</name>
    <dbReference type="NCBI Taxonomy" id="675824"/>
    <lineage>
        <taxon>Eukaryota</taxon>
        <taxon>Fungi</taxon>
        <taxon>Dikarya</taxon>
        <taxon>Ascomycota</taxon>
        <taxon>Saccharomycotina</taxon>
        <taxon>Lipomycetes</taxon>
        <taxon>Lipomycetales</taxon>
        <taxon>Lipomycetaceae</taxon>
        <taxon>Lipomyces</taxon>
    </lineage>
</organism>
<dbReference type="EC" id="2.1.3.3" evidence="3"/>
<accession>A0A1E3QB18</accession>
<protein>
    <recommendedName>
        <fullName evidence="3">ornithine carbamoyltransferase</fullName>
        <ecNumber evidence="3">2.1.3.3</ecNumber>
    </recommendedName>
    <alternativeName>
        <fullName evidence="7">Ornithine transcarbamylase</fullName>
    </alternativeName>
</protein>
<dbReference type="FunFam" id="3.40.50.1370:FF:000009">
    <property type="entry name" value="Ornithine carbamoyltransferase, mitochondrial"/>
    <property type="match status" value="1"/>
</dbReference>
<name>A0A1E3QB18_LIPST</name>
<dbReference type="Pfam" id="PF02729">
    <property type="entry name" value="OTCace_N"/>
    <property type="match status" value="1"/>
</dbReference>
<dbReference type="InterPro" id="IPR006130">
    <property type="entry name" value="Asp/Orn_carbamoylTrfase"/>
</dbReference>
<dbReference type="OrthoDB" id="10252326at2759"/>
<feature type="domain" description="Aspartate/ornithine carbamoyltransferase carbamoyl-P binding" evidence="10">
    <location>
        <begin position="29"/>
        <end position="174"/>
    </location>
</feature>
<dbReference type="GO" id="GO:0016597">
    <property type="term" value="F:amino acid binding"/>
    <property type="evidence" value="ECO:0007669"/>
    <property type="project" value="InterPro"/>
</dbReference>
<evidence type="ECO:0000256" key="5">
    <source>
        <dbReference type="ARBA" id="ARBA00022605"/>
    </source>
</evidence>
<dbReference type="PROSITE" id="PS00097">
    <property type="entry name" value="CARBAMOYLTRANSFERASE"/>
    <property type="match status" value="1"/>
</dbReference>
<comment type="similarity">
    <text evidence="2">Belongs to the aspartate/ornithine carbamoyltransferase superfamily. OTCase family.</text>
</comment>
<dbReference type="InterPro" id="IPR036901">
    <property type="entry name" value="Asp/Orn_carbamoylTrfase_sf"/>
</dbReference>
<dbReference type="Pfam" id="PF00185">
    <property type="entry name" value="OTCace"/>
    <property type="match status" value="1"/>
</dbReference>
<dbReference type="FunFam" id="3.40.50.1370:FF:000017">
    <property type="entry name" value="Ornithine carbamoyltransferase"/>
    <property type="match status" value="1"/>
</dbReference>
<dbReference type="InterPro" id="IPR006132">
    <property type="entry name" value="Asp/Orn_carbamoyltranf_P-bd"/>
</dbReference>
<keyword evidence="6 8" id="KW-0808">Transferase</keyword>
<dbReference type="Gene3D" id="3.40.50.1370">
    <property type="entry name" value="Aspartate/ornithine carbamoyltransferase"/>
    <property type="match status" value="2"/>
</dbReference>
<evidence type="ECO:0000256" key="3">
    <source>
        <dbReference type="ARBA" id="ARBA00013007"/>
    </source>
</evidence>
<dbReference type="STRING" id="675824.A0A1E3QB18"/>
<dbReference type="Proteomes" id="UP000094385">
    <property type="component" value="Unassembled WGS sequence"/>
</dbReference>
<dbReference type="GO" id="GO:0004585">
    <property type="term" value="F:ornithine carbamoyltransferase activity"/>
    <property type="evidence" value="ECO:0007669"/>
    <property type="project" value="UniProtKB-EC"/>
</dbReference>
<dbReference type="InterPro" id="IPR002292">
    <property type="entry name" value="Orn/put_carbamltrans"/>
</dbReference>
<dbReference type="GO" id="GO:0042450">
    <property type="term" value="P:L-arginine biosynthetic process via ornithine"/>
    <property type="evidence" value="ECO:0007669"/>
    <property type="project" value="EnsemblFungi"/>
</dbReference>
<gene>
    <name evidence="11" type="ORF">LIPSTDRAFT_69028</name>
</gene>
<dbReference type="PANTHER" id="PTHR45753">
    <property type="entry name" value="ORNITHINE CARBAMOYLTRANSFERASE, MITOCHONDRIAL"/>
    <property type="match status" value="1"/>
</dbReference>
<evidence type="ECO:0000259" key="10">
    <source>
        <dbReference type="Pfam" id="PF02729"/>
    </source>
</evidence>
<evidence type="ECO:0000256" key="6">
    <source>
        <dbReference type="ARBA" id="ARBA00022679"/>
    </source>
</evidence>
<evidence type="ECO:0000313" key="12">
    <source>
        <dbReference type="Proteomes" id="UP000094385"/>
    </source>
</evidence>
<evidence type="ECO:0000259" key="9">
    <source>
        <dbReference type="Pfam" id="PF00185"/>
    </source>
</evidence>
<dbReference type="InterPro" id="IPR006131">
    <property type="entry name" value="Asp_carbamoyltransf_Asp/Orn-bd"/>
</dbReference>
<comment type="pathway">
    <text evidence="1">Amino-acid biosynthesis; L-arginine biosynthesis; L-arginine from L-ornithine and carbamoyl phosphate: step 1/3.</text>
</comment>
<evidence type="ECO:0000256" key="4">
    <source>
        <dbReference type="ARBA" id="ARBA00022571"/>
    </source>
</evidence>
<feature type="domain" description="Aspartate/ornithine carbamoyltransferase Asp/Orn-binding" evidence="9">
    <location>
        <begin position="181"/>
        <end position="333"/>
    </location>
</feature>
<evidence type="ECO:0000256" key="7">
    <source>
        <dbReference type="ARBA" id="ARBA00033269"/>
    </source>
</evidence>
<keyword evidence="5" id="KW-0028">Amino-acid biosynthesis</keyword>
<dbReference type="GO" id="GO:0005739">
    <property type="term" value="C:mitochondrion"/>
    <property type="evidence" value="ECO:0007669"/>
    <property type="project" value="EnsemblFungi"/>
</dbReference>
<proteinExistence type="inferred from homology"/>
<dbReference type="GO" id="GO:1903269">
    <property type="term" value="C:ornithine carbamoyltransferase inhibitor complex"/>
    <property type="evidence" value="ECO:0007669"/>
    <property type="project" value="EnsemblFungi"/>
</dbReference>
<sequence length="344" mass="37125">MAHTLKSSIRALSGNSVRFSAAAVSPKPRHLLSIASLSPAELGYLVDRASHYRHLIKTDSFSIEAERLTLLGHTIALLFSKRSTRTRVSSEVAINYLGGHPMFLGKEDIQLGVNESLYDTSRVISSMTSGIVARVGPHSDIVGLSAASSVPVINALCDTYHPLQAIADILTIKESFKNLPGLKLAWVGDANNVLNDLATACAMSGINVSVATPSAYPVNSSVFANVRETASVSGVTIEVGHDPLAAVKHADVIVTDTWISMGQESEKQLRLQQFAGFQVTSQLANKGGAKNTWKFMHCLPRKPLEVSDEVFYSDRSLVFDEAENRLYAMLAALDGFVVKQGELE</sequence>
<evidence type="ECO:0000313" key="11">
    <source>
        <dbReference type="EMBL" id="ODQ74895.1"/>
    </source>
</evidence>
<keyword evidence="12" id="KW-1185">Reference proteome</keyword>
<dbReference type="NCBIfam" id="TIGR00658">
    <property type="entry name" value="orni_carb_tr"/>
    <property type="match status" value="1"/>
</dbReference>
<dbReference type="PRINTS" id="PR00102">
    <property type="entry name" value="OTCASE"/>
</dbReference>
<evidence type="ECO:0000256" key="2">
    <source>
        <dbReference type="ARBA" id="ARBA00007805"/>
    </source>
</evidence>
<reference evidence="11 12" key="1">
    <citation type="journal article" date="2016" name="Proc. Natl. Acad. Sci. U.S.A.">
        <title>Comparative genomics of biotechnologically important yeasts.</title>
        <authorList>
            <person name="Riley R."/>
            <person name="Haridas S."/>
            <person name="Wolfe K.H."/>
            <person name="Lopes M.R."/>
            <person name="Hittinger C.T."/>
            <person name="Goeker M."/>
            <person name="Salamov A.A."/>
            <person name="Wisecaver J.H."/>
            <person name="Long T.M."/>
            <person name="Calvey C.H."/>
            <person name="Aerts A.L."/>
            <person name="Barry K.W."/>
            <person name="Choi C."/>
            <person name="Clum A."/>
            <person name="Coughlan A.Y."/>
            <person name="Deshpande S."/>
            <person name="Douglass A.P."/>
            <person name="Hanson S.J."/>
            <person name="Klenk H.-P."/>
            <person name="LaButti K.M."/>
            <person name="Lapidus A."/>
            <person name="Lindquist E.A."/>
            <person name="Lipzen A.M."/>
            <person name="Meier-Kolthoff J.P."/>
            <person name="Ohm R.A."/>
            <person name="Otillar R.P."/>
            <person name="Pangilinan J.L."/>
            <person name="Peng Y."/>
            <person name="Rokas A."/>
            <person name="Rosa C.A."/>
            <person name="Scheuner C."/>
            <person name="Sibirny A.A."/>
            <person name="Slot J.C."/>
            <person name="Stielow J.B."/>
            <person name="Sun H."/>
            <person name="Kurtzman C.P."/>
            <person name="Blackwell M."/>
            <person name="Grigoriev I.V."/>
            <person name="Jeffries T.W."/>
        </authorList>
    </citation>
    <scope>NUCLEOTIDE SEQUENCE [LARGE SCALE GENOMIC DNA]</scope>
    <source>
        <strain evidence="11 12">NRRL Y-11557</strain>
    </source>
</reference>
<evidence type="ECO:0000256" key="1">
    <source>
        <dbReference type="ARBA" id="ARBA00004975"/>
    </source>
</evidence>
<dbReference type="GO" id="GO:0005829">
    <property type="term" value="C:cytosol"/>
    <property type="evidence" value="ECO:0007669"/>
    <property type="project" value="EnsemblFungi"/>
</dbReference>
<dbReference type="NCBIfam" id="NF001986">
    <property type="entry name" value="PRK00779.1"/>
    <property type="match status" value="1"/>
</dbReference>
<dbReference type="PRINTS" id="PR00100">
    <property type="entry name" value="AOTCASE"/>
</dbReference>